<dbReference type="Gene3D" id="3.90.550.10">
    <property type="entry name" value="Spore Coat Polysaccharide Biosynthesis Protein SpsA, Chain A"/>
    <property type="match status" value="1"/>
</dbReference>
<name>A0A6H2H446_9BACL</name>
<dbReference type="Proteomes" id="UP000502136">
    <property type="component" value="Chromosome"/>
</dbReference>
<keyword evidence="2" id="KW-1185">Reference proteome</keyword>
<dbReference type="EMBL" id="CP051428">
    <property type="protein sequence ID" value="QJC54196.1"/>
    <property type="molecule type" value="Genomic_DNA"/>
</dbReference>
<gene>
    <name evidence="1" type="ORF">HGI30_04310</name>
</gene>
<dbReference type="GO" id="GO:0016740">
    <property type="term" value="F:transferase activity"/>
    <property type="evidence" value="ECO:0007669"/>
    <property type="project" value="UniProtKB-KW"/>
</dbReference>
<evidence type="ECO:0000313" key="2">
    <source>
        <dbReference type="Proteomes" id="UP000502136"/>
    </source>
</evidence>
<keyword evidence="1" id="KW-0808">Transferase</keyword>
<evidence type="ECO:0000313" key="1">
    <source>
        <dbReference type="EMBL" id="QJC54196.1"/>
    </source>
</evidence>
<dbReference type="SUPFAM" id="SSF53448">
    <property type="entry name" value="Nucleotide-diphospho-sugar transferases"/>
    <property type="match status" value="1"/>
</dbReference>
<sequence>MLGQARGRFAAFVDDDDRVDERYVEQLLRAIRLAPEADCIVFDVIVHGPDSPARLCRYGTELEHGMDGEVYTRKPNHLMAYRRELALRHRYRDIGYGEDDEWAARASADIRIQHRIEAALYEYDWVPKPPSWYGSGRSEA</sequence>
<proteinExistence type="predicted"/>
<dbReference type="AlphaFoldDB" id="A0A6H2H446"/>
<organism evidence="1 2">
    <name type="scientific">Paenibacillus albicereus</name>
    <dbReference type="NCBI Taxonomy" id="2726185"/>
    <lineage>
        <taxon>Bacteria</taxon>
        <taxon>Bacillati</taxon>
        <taxon>Bacillota</taxon>
        <taxon>Bacilli</taxon>
        <taxon>Bacillales</taxon>
        <taxon>Paenibacillaceae</taxon>
        <taxon>Paenibacillus</taxon>
    </lineage>
</organism>
<reference evidence="1 2" key="1">
    <citation type="submission" date="2020-04" db="EMBL/GenBank/DDBJ databases">
        <title>Novel Paenibacillus strain UniB2 isolated from commercial digestive syrup.</title>
        <authorList>
            <person name="Thorat V."/>
            <person name="Kirdat K."/>
            <person name="Tiwarekar B."/>
            <person name="Yadav A."/>
        </authorList>
    </citation>
    <scope>NUCLEOTIDE SEQUENCE [LARGE SCALE GENOMIC DNA]</scope>
    <source>
        <strain evidence="1 2">UniB2</strain>
    </source>
</reference>
<dbReference type="KEGG" id="palr:HGI30_04310"/>
<protein>
    <submittedName>
        <fullName evidence="1">Glycosyltransferase family 2 protein</fullName>
    </submittedName>
</protein>
<dbReference type="InterPro" id="IPR029044">
    <property type="entry name" value="Nucleotide-diphossugar_trans"/>
</dbReference>
<accession>A0A6H2H446</accession>